<protein>
    <submittedName>
        <fullName evidence="2">Copia-type polyprotein</fullName>
    </submittedName>
</protein>
<dbReference type="EMBL" id="LXQA010404733">
    <property type="protein sequence ID" value="MCI49667.1"/>
    <property type="molecule type" value="Genomic_DNA"/>
</dbReference>
<feature type="region of interest" description="Disordered" evidence="1">
    <location>
        <begin position="1"/>
        <end position="22"/>
    </location>
</feature>
<evidence type="ECO:0000313" key="2">
    <source>
        <dbReference type="EMBL" id="MCI49667.1"/>
    </source>
</evidence>
<dbReference type="AlphaFoldDB" id="A0A392SMP4"/>
<keyword evidence="3" id="KW-1185">Reference proteome</keyword>
<accession>A0A392SMP4</accession>
<organism evidence="2 3">
    <name type="scientific">Trifolium medium</name>
    <dbReference type="NCBI Taxonomy" id="97028"/>
    <lineage>
        <taxon>Eukaryota</taxon>
        <taxon>Viridiplantae</taxon>
        <taxon>Streptophyta</taxon>
        <taxon>Embryophyta</taxon>
        <taxon>Tracheophyta</taxon>
        <taxon>Spermatophyta</taxon>
        <taxon>Magnoliopsida</taxon>
        <taxon>eudicotyledons</taxon>
        <taxon>Gunneridae</taxon>
        <taxon>Pentapetalae</taxon>
        <taxon>rosids</taxon>
        <taxon>fabids</taxon>
        <taxon>Fabales</taxon>
        <taxon>Fabaceae</taxon>
        <taxon>Papilionoideae</taxon>
        <taxon>50 kb inversion clade</taxon>
        <taxon>NPAAA clade</taxon>
        <taxon>Hologalegina</taxon>
        <taxon>IRL clade</taxon>
        <taxon>Trifolieae</taxon>
        <taxon>Trifolium</taxon>
    </lineage>
</organism>
<evidence type="ECO:0000256" key="1">
    <source>
        <dbReference type="SAM" id="MobiDB-lite"/>
    </source>
</evidence>
<evidence type="ECO:0000313" key="3">
    <source>
        <dbReference type="Proteomes" id="UP000265520"/>
    </source>
</evidence>
<comment type="caution">
    <text evidence="2">The sequence shown here is derived from an EMBL/GenBank/DDBJ whole genome shotgun (WGS) entry which is preliminary data.</text>
</comment>
<feature type="non-terminal residue" evidence="2">
    <location>
        <position position="1"/>
    </location>
</feature>
<reference evidence="2 3" key="1">
    <citation type="journal article" date="2018" name="Front. Plant Sci.">
        <title>Red Clover (Trifolium pratense) and Zigzag Clover (T. medium) - A Picture of Genomic Similarities and Differences.</title>
        <authorList>
            <person name="Dluhosova J."/>
            <person name="Istvanek J."/>
            <person name="Nedelnik J."/>
            <person name="Repkova J."/>
        </authorList>
    </citation>
    <scope>NUCLEOTIDE SEQUENCE [LARGE SCALE GENOMIC DNA]</scope>
    <source>
        <strain evidence="3">cv. 10/8</strain>
        <tissue evidence="2">Leaf</tissue>
    </source>
</reference>
<dbReference type="Proteomes" id="UP000265520">
    <property type="component" value="Unassembled WGS sequence"/>
</dbReference>
<sequence>ERGKGDELVGWSDSDYAGDSDDRMSTSGYVFMIGS</sequence>
<name>A0A392SMP4_9FABA</name>
<proteinExistence type="predicted"/>